<gene>
    <name evidence="4" type="ORF">A2227_00790</name>
</gene>
<keyword evidence="2" id="KW-0808">Transferase</keyword>
<dbReference type="Pfam" id="PF04041">
    <property type="entry name" value="Glyco_hydro_130"/>
    <property type="match status" value="1"/>
</dbReference>
<dbReference type="STRING" id="1797994.A2227_00790"/>
<dbReference type="PANTHER" id="PTHR34106:SF5">
    <property type="entry name" value="GLYCOSIDASE"/>
    <property type="match status" value="1"/>
</dbReference>
<sequence length="347" mass="39460">MRFKTIKHNPILRPDPKSVWQSLMVYNPGVIRKNGVYHLFYRAVGAGWISKIGHAVSGDGKKFICDKKPLLSPEMTIEKNGLEDPRIVVIDGLYYLTYTAYDGFSARLCLATSKDLKNWIRHGEMIPDWDFKRAHGFIVPWDSAQKTPAAAKYWSKAGGIFPEKINNKFYMLFGDRHIWLANSDDGLSWRPTYKPFLKPRLNFFDSAHIEMGPPPLKTKKGWLVLYHGIENKKGRIIYRLGFVLLDLKNPSKILYRTSKPVFAPPAGHITSGFINILPGGFKAMEIMEQKNLKKFIKKTAQKRELPRIIFCNGAVIVGDILKIYYGISDTTIGSAAVKLKTLLSIKK</sequence>
<dbReference type="PANTHER" id="PTHR34106">
    <property type="entry name" value="GLYCOSIDASE"/>
    <property type="match status" value="1"/>
</dbReference>
<dbReference type="InterPro" id="IPR023296">
    <property type="entry name" value="Glyco_hydro_beta-prop_sf"/>
</dbReference>
<protein>
    <recommendedName>
        <fullName evidence="6">Glycosidase</fullName>
    </recommendedName>
</protein>
<dbReference type="Gene3D" id="2.115.10.20">
    <property type="entry name" value="Glycosyl hydrolase domain, family 43"/>
    <property type="match status" value="1"/>
</dbReference>
<dbReference type="AlphaFoldDB" id="A0A1F5SG80"/>
<dbReference type="EMBL" id="MFGB01000020">
    <property type="protein sequence ID" value="OGF25727.1"/>
    <property type="molecule type" value="Genomic_DNA"/>
</dbReference>
<dbReference type="PIRSF" id="PIRSF016202">
    <property type="entry name" value="PH1107"/>
    <property type="match status" value="1"/>
</dbReference>
<comment type="caution">
    <text evidence="4">The sequence shown here is derived from an EMBL/GenBank/DDBJ whole genome shotgun (WGS) entry which is preliminary data.</text>
</comment>
<evidence type="ECO:0000313" key="5">
    <source>
        <dbReference type="Proteomes" id="UP000178367"/>
    </source>
</evidence>
<dbReference type="SUPFAM" id="SSF75005">
    <property type="entry name" value="Arabinanase/levansucrase/invertase"/>
    <property type="match status" value="2"/>
</dbReference>
<dbReference type="CDD" id="cd18607">
    <property type="entry name" value="GH130"/>
    <property type="match status" value="1"/>
</dbReference>
<reference evidence="4 5" key="1">
    <citation type="journal article" date="2016" name="Nat. Commun.">
        <title>Thousands of microbial genomes shed light on interconnected biogeochemical processes in an aquifer system.</title>
        <authorList>
            <person name="Anantharaman K."/>
            <person name="Brown C.T."/>
            <person name="Hug L.A."/>
            <person name="Sharon I."/>
            <person name="Castelle C.J."/>
            <person name="Probst A.J."/>
            <person name="Thomas B.C."/>
            <person name="Singh A."/>
            <person name="Wilkins M.J."/>
            <person name="Karaoz U."/>
            <person name="Brodie E.L."/>
            <person name="Williams K.H."/>
            <person name="Hubbard S.S."/>
            <person name="Banfield J.F."/>
        </authorList>
    </citation>
    <scope>NUCLEOTIDE SEQUENCE [LARGE SCALE GENOMIC DNA]</scope>
</reference>
<evidence type="ECO:0000256" key="1">
    <source>
        <dbReference type="ARBA" id="ARBA00022676"/>
    </source>
</evidence>
<proteinExistence type="inferred from homology"/>
<dbReference type="GO" id="GO:0016757">
    <property type="term" value="F:glycosyltransferase activity"/>
    <property type="evidence" value="ECO:0007669"/>
    <property type="project" value="UniProtKB-KW"/>
</dbReference>
<evidence type="ECO:0000256" key="3">
    <source>
        <dbReference type="ARBA" id="ARBA00024356"/>
    </source>
</evidence>
<organism evidence="4 5">
    <name type="scientific">Candidatus Falkowbacteria bacterium RIFOXYA2_FULL_47_19</name>
    <dbReference type="NCBI Taxonomy" id="1797994"/>
    <lineage>
        <taxon>Bacteria</taxon>
        <taxon>Candidatus Falkowiibacteriota</taxon>
    </lineage>
</organism>
<comment type="similarity">
    <text evidence="3">Belongs to the glycosyl hydrolase 130 family.</text>
</comment>
<accession>A0A1F5SG80</accession>
<keyword evidence="1" id="KW-0328">Glycosyltransferase</keyword>
<evidence type="ECO:0000256" key="2">
    <source>
        <dbReference type="ARBA" id="ARBA00022679"/>
    </source>
</evidence>
<evidence type="ECO:0000313" key="4">
    <source>
        <dbReference type="EMBL" id="OGF25727.1"/>
    </source>
</evidence>
<dbReference type="InterPro" id="IPR007184">
    <property type="entry name" value="Mannoside_phosphorylase"/>
</dbReference>
<dbReference type="Proteomes" id="UP000178367">
    <property type="component" value="Unassembled WGS sequence"/>
</dbReference>
<name>A0A1F5SG80_9BACT</name>
<evidence type="ECO:0008006" key="6">
    <source>
        <dbReference type="Google" id="ProtNLM"/>
    </source>
</evidence>